<dbReference type="SMART" id="SM01117">
    <property type="entry name" value="Cyt-b5"/>
    <property type="match status" value="1"/>
</dbReference>
<feature type="transmembrane region" description="Helical" evidence="6">
    <location>
        <begin position="367"/>
        <end position="386"/>
    </location>
</feature>
<dbReference type="GO" id="GO:0020037">
    <property type="term" value="F:heme binding"/>
    <property type="evidence" value="ECO:0007669"/>
    <property type="project" value="InterPro"/>
</dbReference>
<dbReference type="Pfam" id="PF00173">
    <property type="entry name" value="Cyt-b5"/>
    <property type="match status" value="1"/>
</dbReference>
<dbReference type="PROSITE" id="PS00191">
    <property type="entry name" value="CYTOCHROME_B5_1"/>
    <property type="match status" value="1"/>
</dbReference>
<evidence type="ECO:0000313" key="9">
    <source>
        <dbReference type="Proteomes" id="UP000708148"/>
    </source>
</evidence>
<evidence type="ECO:0000256" key="6">
    <source>
        <dbReference type="SAM" id="Phobius"/>
    </source>
</evidence>
<proteinExistence type="predicted"/>
<feature type="domain" description="Cytochrome b5 heme-binding" evidence="7">
    <location>
        <begin position="104"/>
        <end position="161"/>
    </location>
</feature>
<keyword evidence="2" id="KW-0479">Metal-binding</keyword>
<dbReference type="GO" id="GO:0046872">
    <property type="term" value="F:metal ion binding"/>
    <property type="evidence" value="ECO:0007669"/>
    <property type="project" value="UniProtKB-KW"/>
</dbReference>
<dbReference type="GO" id="GO:0016717">
    <property type="term" value="F:oxidoreductase activity, acting on paired donors, with oxidation of a pair of donors resulting in the reduction of molecular oxygen to two molecules of water"/>
    <property type="evidence" value="ECO:0007669"/>
    <property type="project" value="TreeGrafter"/>
</dbReference>
<name>A0A8S1J7E5_9CHLO</name>
<feature type="region of interest" description="Disordered" evidence="5">
    <location>
        <begin position="1"/>
        <end position="41"/>
    </location>
</feature>
<reference evidence="8" key="1">
    <citation type="submission" date="2020-12" db="EMBL/GenBank/DDBJ databases">
        <authorList>
            <person name="Iha C."/>
        </authorList>
    </citation>
    <scope>NUCLEOTIDE SEQUENCE</scope>
</reference>
<evidence type="ECO:0000256" key="4">
    <source>
        <dbReference type="ARBA" id="ARBA00023004"/>
    </source>
</evidence>
<keyword evidence="9" id="KW-1185">Reference proteome</keyword>
<comment type="caution">
    <text evidence="8">The sequence shown here is derived from an EMBL/GenBank/DDBJ whole genome shotgun (WGS) entry which is preliminary data.</text>
</comment>
<dbReference type="InterPro" id="IPR012171">
    <property type="entry name" value="Fatty_acid_desaturase"/>
</dbReference>
<dbReference type="Gene3D" id="3.10.120.10">
    <property type="entry name" value="Cytochrome b5-like heme/steroid binding domain"/>
    <property type="match status" value="1"/>
</dbReference>
<evidence type="ECO:0000256" key="2">
    <source>
        <dbReference type="ARBA" id="ARBA00022723"/>
    </source>
</evidence>
<feature type="transmembrane region" description="Helical" evidence="6">
    <location>
        <begin position="249"/>
        <end position="268"/>
    </location>
</feature>
<keyword evidence="3" id="KW-0560">Oxidoreductase</keyword>
<accession>A0A8S1J7E5</accession>
<keyword evidence="6" id="KW-0472">Membrane</keyword>
<dbReference type="AlphaFoldDB" id="A0A8S1J7E5"/>
<gene>
    <name evidence="8" type="ORF">OSTQU699_LOCUS8458</name>
</gene>
<dbReference type="PANTHER" id="PTHR19353:SF19">
    <property type="entry name" value="DELTA(5) FATTY ACID DESATURASE C-RELATED"/>
    <property type="match status" value="1"/>
</dbReference>
<dbReference type="InterPro" id="IPR036400">
    <property type="entry name" value="Cyt_B5-like_heme/steroid_sf"/>
</dbReference>
<dbReference type="EMBL" id="CAJHUC010002064">
    <property type="protein sequence ID" value="CAD7703101.1"/>
    <property type="molecule type" value="Genomic_DNA"/>
</dbReference>
<dbReference type="PANTHER" id="PTHR19353">
    <property type="entry name" value="FATTY ACID DESATURASE 2"/>
    <property type="match status" value="1"/>
</dbReference>
<dbReference type="InterPro" id="IPR018506">
    <property type="entry name" value="Cyt_B5_heme-BS"/>
</dbReference>
<organism evidence="8 9">
    <name type="scientific">Ostreobium quekettii</name>
    <dbReference type="NCBI Taxonomy" id="121088"/>
    <lineage>
        <taxon>Eukaryota</taxon>
        <taxon>Viridiplantae</taxon>
        <taxon>Chlorophyta</taxon>
        <taxon>core chlorophytes</taxon>
        <taxon>Ulvophyceae</taxon>
        <taxon>TCBD clade</taxon>
        <taxon>Bryopsidales</taxon>
        <taxon>Ostreobineae</taxon>
        <taxon>Ostreobiaceae</taxon>
        <taxon>Ostreobium</taxon>
    </lineage>
</organism>
<dbReference type="GO" id="GO:0016020">
    <property type="term" value="C:membrane"/>
    <property type="evidence" value="ECO:0007669"/>
    <property type="project" value="TreeGrafter"/>
</dbReference>
<sequence>MPPSVPPEASTDPAARAGFDAAPSAASQHAKPHGDGRGPRGPWGVLCSTLAAAKRALLLASMPGASHKTSPLQDAGTALCRAFLAVAGFSTGALEVDDSEMLWVVDGAAYDLTDFVRHHPGGEKFLLRSRGRDITVTFNTYHPNPDRVRPVLAKYRVRDARPGDVNKSMCDLPAFLIGEDFDAARDLPRYAEQSGHLLPALRALMSTREMREKIKAADRSFDVVSAGIFGLYVALQAAFLAGSLGMAPFVAAMVLTRIALAGAGHYFLHRSAAWPWGILGFAFDVNYVGFALVSTDGHVMLHHAFTMAPGDVKRGIFDAIKSLPRLYRLPVHTAHKLAQTVTGVFIRGSIVQMIETAKGRMPRDGHLIFAVFCLVRLALVAELVTFCVLGHFRVWFLQFFFTLWISTFQVVASHDLDAPCPQPDPSNDWAAFQVAHSYDMIFTGWKWADCFLTAGLGPHRVHHVLPYQRSGFANIISEPALRRLCEQRGMAWAAPLSFWKQRFPVLVKRYLLAPAHSGAVRGLRGVLREHLSLEALRGCARHVYLGALGEGSF</sequence>
<dbReference type="GO" id="GO:0008610">
    <property type="term" value="P:lipid biosynthetic process"/>
    <property type="evidence" value="ECO:0007669"/>
    <property type="project" value="UniProtKB-ARBA"/>
</dbReference>
<dbReference type="GO" id="GO:0006631">
    <property type="term" value="P:fatty acid metabolic process"/>
    <property type="evidence" value="ECO:0007669"/>
    <property type="project" value="UniProtKB-ARBA"/>
</dbReference>
<evidence type="ECO:0000256" key="5">
    <source>
        <dbReference type="SAM" id="MobiDB-lite"/>
    </source>
</evidence>
<evidence type="ECO:0000313" key="8">
    <source>
        <dbReference type="EMBL" id="CAD7703101.1"/>
    </source>
</evidence>
<evidence type="ECO:0000256" key="3">
    <source>
        <dbReference type="ARBA" id="ARBA00023002"/>
    </source>
</evidence>
<evidence type="ECO:0000256" key="1">
    <source>
        <dbReference type="ARBA" id="ARBA00022617"/>
    </source>
</evidence>
<keyword evidence="6" id="KW-1133">Transmembrane helix</keyword>
<feature type="transmembrane region" description="Helical" evidence="6">
    <location>
        <begin position="274"/>
        <end position="293"/>
    </location>
</feature>
<dbReference type="Proteomes" id="UP000708148">
    <property type="component" value="Unassembled WGS sequence"/>
</dbReference>
<dbReference type="PROSITE" id="PS50255">
    <property type="entry name" value="CYTOCHROME_B5_2"/>
    <property type="match status" value="1"/>
</dbReference>
<dbReference type="InterPro" id="IPR001199">
    <property type="entry name" value="Cyt_B5-like_heme/steroid-bd"/>
</dbReference>
<feature type="transmembrane region" description="Helical" evidence="6">
    <location>
        <begin position="392"/>
        <end position="412"/>
    </location>
</feature>
<keyword evidence="6" id="KW-0812">Transmembrane</keyword>
<keyword evidence="1" id="KW-0349">Heme</keyword>
<protein>
    <recommendedName>
        <fullName evidence="7">Cytochrome b5 heme-binding domain-containing protein</fullName>
    </recommendedName>
</protein>
<dbReference type="OrthoDB" id="260519at2759"/>
<dbReference type="SUPFAM" id="SSF55856">
    <property type="entry name" value="Cytochrome b5-like heme/steroid binding domain"/>
    <property type="match status" value="1"/>
</dbReference>
<evidence type="ECO:0000259" key="7">
    <source>
        <dbReference type="PROSITE" id="PS50255"/>
    </source>
</evidence>
<keyword evidence="4" id="KW-0408">Iron</keyword>